<dbReference type="RefSeq" id="WP_143985939.1">
    <property type="nucleotide sequence ID" value="NZ_CP041692.1"/>
</dbReference>
<keyword evidence="2" id="KW-0479">Metal-binding</keyword>
<dbReference type="CDD" id="cd18793">
    <property type="entry name" value="SF2_C_SNF"/>
    <property type="match status" value="1"/>
</dbReference>
<name>A0A516PXT6_9ACTN</name>
<dbReference type="KEGG" id="mik:FOE78_08735"/>
<keyword evidence="7" id="KW-1185">Reference proteome</keyword>
<dbReference type="OrthoDB" id="9760715at2"/>
<keyword evidence="1" id="KW-0378">Hydrolase</keyword>
<dbReference type="GO" id="GO:0008270">
    <property type="term" value="F:zinc ion binding"/>
    <property type="evidence" value="ECO:0007669"/>
    <property type="project" value="UniProtKB-KW"/>
</dbReference>
<reference evidence="6 7" key="1">
    <citation type="submission" date="2019-07" db="EMBL/GenBank/DDBJ databases">
        <title>Microlunatus dokdonensis sp. nov. isolated from the rhizospheric soil of the wild plant Elymus tsukushiensis.</title>
        <authorList>
            <person name="Ghim S.-Y."/>
            <person name="Hwang Y.-J."/>
            <person name="Son J.-S."/>
            <person name="Shin J.-H."/>
        </authorList>
    </citation>
    <scope>NUCLEOTIDE SEQUENCE [LARGE SCALE GENOMIC DNA]</scope>
    <source>
        <strain evidence="6 7">KUDC0627</strain>
    </source>
</reference>
<dbReference type="InterPro" id="IPR038718">
    <property type="entry name" value="SNF2-like_sf"/>
</dbReference>
<dbReference type="Proteomes" id="UP000319263">
    <property type="component" value="Chromosome"/>
</dbReference>
<dbReference type="PROSITE" id="PS51194">
    <property type="entry name" value="HELICASE_CTER"/>
    <property type="match status" value="1"/>
</dbReference>
<keyword evidence="6" id="KW-0347">Helicase</keyword>
<dbReference type="PROSITE" id="PS50966">
    <property type="entry name" value="ZF_SWIM"/>
    <property type="match status" value="1"/>
</dbReference>
<sequence>MIDLSDDAIGNLVGWNSLFHGLEYAESGRVESVRWSQGQSVLDGVVYGTASKPYRVNILFNGGQASRPTVGVCSCPVHLNCKHVAATLVTARQPTIVDDATATIDARPPSWEQLLEPLVRAGGVPRTRLALQLDFRPRAHESLRGRPVSRGKSGRWIRGDTGWHQFSAIPPLGDVDPVQHQVLAAIRGLGRDQWSSQQNWKRLDDVSSTALWALLADARRAGLTMISDESGAPVIIEDNPITVHLEAHRDDQELVLEPVFDHGLGVLDPTKINIVGLPQQLTVRRDDDGALRLALLAQPLQPALARLITTGRSLVVPAGDEQKFLDDYFPQLRTSIAVRSSDHSWQPPAPREPVLALELRPRSDHRMELRWDWWYRRGPDDPGERYSLLIGAGAQHRDLPAEQEILHRLDLKRFDVLLDKSVSRSLLARNLLGPDDMIEFVSQVLPQLDDQPGLVIIFEGQLPDYAEAKRPPLIKVRTEHIRGERDWFELSVTIEVDGEKVPFTELFKALAKGDVTMILPGGTYFRLDKPEFRELAELIAEARAIGEPRADGVKISRYQVDWWEELEKLGVDLEQAAEWRSAVAGLGRDGIPERIEPPAGFTATLRDYQRDGLDWLVFLHDHGLGGVLADDMGLGKTLQALALICHARERRTGSPAPYLVVAPTSVVGNWAAEAARFAPGLRVVAITETQRKSGVTLRQQVAGADVVLTSYTLQRIDQENYAALDWAGLILDEAQFVKNHQSRAYQCVRMLQAPFKLAITGTPMENNLMELWSMFSITAPGLFAGPIAFRDDYAKPIERNHDQVLLDRLRSRIRPFMLRRTKDQVAAELPPRQEQVIALDLLPKHRKVYQTHLHRERQKILGLLDDLDANRFEVFRSLTLLRQLSLDASLHDDAYADIPSTKLEALGDLVTEILAEDHRLLIFSQFTGFLTKVAEQLSAQGIPYAYLDGRTKDRARVIDGFKQGQAPIFLISLKAGGFGLNLTEADYCILLDPWWNPASEQQAIDRIHRIGQTRSVMVYRLVAKDTIEEKVMALKADKAKLFASVMDGAATGGSRLSAAEIRELIA</sequence>
<dbReference type="InterPro" id="IPR007527">
    <property type="entry name" value="Znf_SWIM"/>
</dbReference>
<dbReference type="SUPFAM" id="SSF52540">
    <property type="entry name" value="P-loop containing nucleoside triphosphate hydrolases"/>
    <property type="match status" value="2"/>
</dbReference>
<dbReference type="GO" id="GO:0005524">
    <property type="term" value="F:ATP binding"/>
    <property type="evidence" value="ECO:0007669"/>
    <property type="project" value="InterPro"/>
</dbReference>
<gene>
    <name evidence="6" type="ORF">FOE78_08735</name>
</gene>
<protein>
    <submittedName>
        <fullName evidence="6">Helicase</fullName>
    </submittedName>
</protein>
<evidence type="ECO:0000259" key="5">
    <source>
        <dbReference type="PROSITE" id="PS51194"/>
    </source>
</evidence>
<dbReference type="Pfam" id="PF00271">
    <property type="entry name" value="Helicase_C"/>
    <property type="match status" value="1"/>
</dbReference>
<dbReference type="AlphaFoldDB" id="A0A516PXT6"/>
<evidence type="ECO:0000313" key="6">
    <source>
        <dbReference type="EMBL" id="QDP95973.1"/>
    </source>
</evidence>
<dbReference type="Pfam" id="PF00176">
    <property type="entry name" value="SNF2-rel_dom"/>
    <property type="match status" value="1"/>
</dbReference>
<dbReference type="SMART" id="SM00487">
    <property type="entry name" value="DEXDc"/>
    <property type="match status" value="1"/>
</dbReference>
<feature type="domain" description="Helicase ATP-binding" evidence="4">
    <location>
        <begin position="617"/>
        <end position="781"/>
    </location>
</feature>
<keyword evidence="6" id="KW-0547">Nucleotide-binding</keyword>
<evidence type="ECO:0000259" key="4">
    <source>
        <dbReference type="PROSITE" id="PS51192"/>
    </source>
</evidence>
<dbReference type="InterPro" id="IPR001650">
    <property type="entry name" value="Helicase_C-like"/>
</dbReference>
<dbReference type="InterPro" id="IPR014001">
    <property type="entry name" value="Helicase_ATP-bd"/>
</dbReference>
<dbReference type="PANTHER" id="PTHR10799">
    <property type="entry name" value="SNF2/RAD54 HELICASE FAMILY"/>
    <property type="match status" value="1"/>
</dbReference>
<accession>A0A516PXT6</accession>
<feature type="domain" description="SWIM-type" evidence="3">
    <location>
        <begin position="54"/>
        <end position="92"/>
    </location>
</feature>
<keyword evidence="2" id="KW-0863">Zinc-finger</keyword>
<feature type="domain" description="Helicase C-terminal" evidence="5">
    <location>
        <begin position="905"/>
        <end position="1065"/>
    </location>
</feature>
<evidence type="ECO:0000256" key="1">
    <source>
        <dbReference type="ARBA" id="ARBA00022801"/>
    </source>
</evidence>
<dbReference type="EMBL" id="CP041692">
    <property type="protein sequence ID" value="QDP95973.1"/>
    <property type="molecule type" value="Genomic_DNA"/>
</dbReference>
<dbReference type="CDD" id="cd18012">
    <property type="entry name" value="DEXQc_arch_SWI2_SNF2"/>
    <property type="match status" value="1"/>
</dbReference>
<dbReference type="PROSITE" id="PS51192">
    <property type="entry name" value="HELICASE_ATP_BIND_1"/>
    <property type="match status" value="1"/>
</dbReference>
<dbReference type="Gene3D" id="3.40.50.300">
    <property type="entry name" value="P-loop containing nucleotide triphosphate hydrolases"/>
    <property type="match status" value="1"/>
</dbReference>
<dbReference type="InterPro" id="IPR049730">
    <property type="entry name" value="SNF2/RAD54-like_C"/>
</dbReference>
<dbReference type="InterPro" id="IPR027417">
    <property type="entry name" value="P-loop_NTPase"/>
</dbReference>
<evidence type="ECO:0000256" key="2">
    <source>
        <dbReference type="PROSITE-ProRule" id="PRU00325"/>
    </source>
</evidence>
<organism evidence="6 7">
    <name type="scientific">Microlunatus elymi</name>
    <dbReference type="NCBI Taxonomy" id="2596828"/>
    <lineage>
        <taxon>Bacteria</taxon>
        <taxon>Bacillati</taxon>
        <taxon>Actinomycetota</taxon>
        <taxon>Actinomycetes</taxon>
        <taxon>Propionibacteriales</taxon>
        <taxon>Propionibacteriaceae</taxon>
        <taxon>Microlunatus</taxon>
    </lineage>
</organism>
<evidence type="ECO:0000313" key="7">
    <source>
        <dbReference type="Proteomes" id="UP000319263"/>
    </source>
</evidence>
<dbReference type="SMART" id="SM00490">
    <property type="entry name" value="HELICc"/>
    <property type="match status" value="1"/>
</dbReference>
<keyword evidence="6" id="KW-0067">ATP-binding</keyword>
<dbReference type="GO" id="GO:0004386">
    <property type="term" value="F:helicase activity"/>
    <property type="evidence" value="ECO:0007669"/>
    <property type="project" value="UniProtKB-KW"/>
</dbReference>
<evidence type="ECO:0000259" key="3">
    <source>
        <dbReference type="PROSITE" id="PS50966"/>
    </source>
</evidence>
<proteinExistence type="predicted"/>
<keyword evidence="2" id="KW-0862">Zinc</keyword>
<dbReference type="InterPro" id="IPR000330">
    <property type="entry name" value="SNF2_N"/>
</dbReference>
<dbReference type="Gene3D" id="3.40.50.10810">
    <property type="entry name" value="Tandem AAA-ATPase domain"/>
    <property type="match status" value="1"/>
</dbReference>
<dbReference type="GO" id="GO:0016787">
    <property type="term" value="F:hydrolase activity"/>
    <property type="evidence" value="ECO:0007669"/>
    <property type="project" value="UniProtKB-KW"/>
</dbReference>